<dbReference type="OrthoDB" id="9811352at2"/>
<dbReference type="InterPro" id="IPR036249">
    <property type="entry name" value="Thioredoxin-like_sf"/>
</dbReference>
<dbReference type="EMBL" id="BJNV01000032">
    <property type="protein sequence ID" value="GEC96009.1"/>
    <property type="molecule type" value="Genomic_DNA"/>
</dbReference>
<dbReference type="PROSITE" id="PS51352">
    <property type="entry name" value="THIOREDOXIN_2"/>
    <property type="match status" value="1"/>
</dbReference>
<dbReference type="InterPro" id="IPR000866">
    <property type="entry name" value="AhpC/TSA"/>
</dbReference>
<dbReference type="RefSeq" id="WP_141351911.1">
    <property type="nucleotide sequence ID" value="NZ_BJNV01000032.1"/>
</dbReference>
<dbReference type="PANTHER" id="PTHR42852:SF13">
    <property type="entry name" value="PROTEIN DIPZ"/>
    <property type="match status" value="1"/>
</dbReference>
<dbReference type="GO" id="GO:0015036">
    <property type="term" value="F:disulfide oxidoreductase activity"/>
    <property type="evidence" value="ECO:0007669"/>
    <property type="project" value="UniProtKB-ARBA"/>
</dbReference>
<dbReference type="Pfam" id="PF00578">
    <property type="entry name" value="AhpC-TSA"/>
    <property type="match status" value="1"/>
</dbReference>
<dbReference type="InterPro" id="IPR017937">
    <property type="entry name" value="Thioredoxin_CS"/>
</dbReference>
<feature type="signal peptide" evidence="2">
    <location>
        <begin position="1"/>
        <end position="19"/>
    </location>
</feature>
<comment type="caution">
    <text evidence="4">The sequence shown here is derived from an EMBL/GenBank/DDBJ whole genome shotgun (WGS) entry which is preliminary data.</text>
</comment>
<dbReference type="InterPro" id="IPR013766">
    <property type="entry name" value="Thioredoxin_domain"/>
</dbReference>
<sequence length="187" mass="20039">MKNKLPIILALVAALAAAAAGMYTARQQAATAPSAAPATATQAQHAALNTLLGLELADTSGTRQPLAQWKGKILVLNFWATWCPPCRKEIPAFSAMSGKYRDKGVQFVGISIDTPTNVRDFQREHRVDYPLLIAEPSVVQLTESLGNAAQGLPFTVIVDKTGVISRVKVGMLSEDDLDTTLGRLTRP</sequence>
<organism evidence="4 5">
    <name type="scientific">Zoogloea ramigera</name>
    <dbReference type="NCBI Taxonomy" id="350"/>
    <lineage>
        <taxon>Bacteria</taxon>
        <taxon>Pseudomonadati</taxon>
        <taxon>Pseudomonadota</taxon>
        <taxon>Betaproteobacteria</taxon>
        <taxon>Rhodocyclales</taxon>
        <taxon>Zoogloeaceae</taxon>
        <taxon>Zoogloea</taxon>
    </lineage>
</organism>
<reference evidence="4 5" key="1">
    <citation type="submission" date="2019-06" db="EMBL/GenBank/DDBJ databases">
        <title>Whole genome shotgun sequence of Zoogloea ramigera NBRC 15342.</title>
        <authorList>
            <person name="Hosoyama A."/>
            <person name="Uohara A."/>
            <person name="Ohji S."/>
            <person name="Ichikawa N."/>
        </authorList>
    </citation>
    <scope>NUCLEOTIDE SEQUENCE [LARGE SCALE GENOMIC DNA]</scope>
    <source>
        <strain evidence="4 5">NBRC 15342</strain>
    </source>
</reference>
<dbReference type="Proteomes" id="UP000318422">
    <property type="component" value="Unassembled WGS sequence"/>
</dbReference>
<proteinExistence type="predicted"/>
<feature type="domain" description="Thioredoxin" evidence="3">
    <location>
        <begin position="26"/>
        <end position="186"/>
    </location>
</feature>
<dbReference type="CDD" id="cd02966">
    <property type="entry name" value="TlpA_like_family"/>
    <property type="match status" value="1"/>
</dbReference>
<evidence type="ECO:0000259" key="3">
    <source>
        <dbReference type="PROSITE" id="PS51352"/>
    </source>
</evidence>
<name>A0A4Y4CW76_ZOORA</name>
<dbReference type="Gene3D" id="3.40.30.10">
    <property type="entry name" value="Glutaredoxin"/>
    <property type="match status" value="1"/>
</dbReference>
<keyword evidence="2" id="KW-0732">Signal</keyword>
<keyword evidence="1" id="KW-0676">Redox-active center</keyword>
<dbReference type="PROSITE" id="PS00194">
    <property type="entry name" value="THIOREDOXIN_1"/>
    <property type="match status" value="1"/>
</dbReference>
<gene>
    <name evidence="4" type="ORF">ZRA01_20820</name>
</gene>
<evidence type="ECO:0000313" key="5">
    <source>
        <dbReference type="Proteomes" id="UP000318422"/>
    </source>
</evidence>
<protein>
    <recommendedName>
        <fullName evidence="3">Thioredoxin domain-containing protein</fullName>
    </recommendedName>
</protein>
<feature type="chain" id="PRO_5021399690" description="Thioredoxin domain-containing protein" evidence="2">
    <location>
        <begin position="20"/>
        <end position="187"/>
    </location>
</feature>
<evidence type="ECO:0000313" key="4">
    <source>
        <dbReference type="EMBL" id="GEC96009.1"/>
    </source>
</evidence>
<dbReference type="PANTHER" id="PTHR42852">
    <property type="entry name" value="THIOL:DISULFIDE INTERCHANGE PROTEIN DSBE"/>
    <property type="match status" value="1"/>
</dbReference>
<dbReference type="GO" id="GO:0016209">
    <property type="term" value="F:antioxidant activity"/>
    <property type="evidence" value="ECO:0007669"/>
    <property type="project" value="InterPro"/>
</dbReference>
<evidence type="ECO:0000256" key="1">
    <source>
        <dbReference type="ARBA" id="ARBA00023284"/>
    </source>
</evidence>
<keyword evidence="5" id="KW-1185">Reference proteome</keyword>
<accession>A0A4Y4CW76</accession>
<dbReference type="AlphaFoldDB" id="A0A4Y4CW76"/>
<evidence type="ECO:0000256" key="2">
    <source>
        <dbReference type="SAM" id="SignalP"/>
    </source>
</evidence>
<dbReference type="SUPFAM" id="SSF52833">
    <property type="entry name" value="Thioredoxin-like"/>
    <property type="match status" value="1"/>
</dbReference>
<dbReference type="InterPro" id="IPR050553">
    <property type="entry name" value="Thioredoxin_ResA/DsbE_sf"/>
</dbReference>